<dbReference type="InterPro" id="IPR036390">
    <property type="entry name" value="WH_DNA-bd_sf"/>
</dbReference>
<dbReference type="CDD" id="cd05466">
    <property type="entry name" value="PBP2_LTTR_substrate"/>
    <property type="match status" value="1"/>
</dbReference>
<reference evidence="6 7" key="1">
    <citation type="submission" date="2023-07" db="EMBL/GenBank/DDBJ databases">
        <title>Sorghum-associated microbial communities from plants grown in Nebraska, USA.</title>
        <authorList>
            <person name="Schachtman D."/>
        </authorList>
    </citation>
    <scope>NUCLEOTIDE SEQUENCE [LARGE SCALE GENOMIC DNA]</scope>
    <source>
        <strain evidence="6 7">584</strain>
    </source>
</reference>
<evidence type="ECO:0000256" key="1">
    <source>
        <dbReference type="ARBA" id="ARBA00009437"/>
    </source>
</evidence>
<dbReference type="PANTHER" id="PTHR30346">
    <property type="entry name" value="TRANSCRIPTIONAL DUAL REGULATOR HCAR-RELATED"/>
    <property type="match status" value="1"/>
</dbReference>
<gene>
    <name evidence="6" type="ORF">E9232_006082</name>
</gene>
<evidence type="ECO:0000313" key="7">
    <source>
        <dbReference type="Proteomes" id="UP001262410"/>
    </source>
</evidence>
<protein>
    <submittedName>
        <fullName evidence="6">Aminoethylphosphonate catabolism LysR family transcriptional regulator</fullName>
    </submittedName>
</protein>
<dbReference type="Pfam" id="PF03466">
    <property type="entry name" value="LysR_substrate"/>
    <property type="match status" value="1"/>
</dbReference>
<dbReference type="InterPro" id="IPR005119">
    <property type="entry name" value="LysR_subst-bd"/>
</dbReference>
<dbReference type="Gene3D" id="3.40.190.290">
    <property type="match status" value="1"/>
</dbReference>
<keyword evidence="2" id="KW-0805">Transcription regulation</keyword>
<dbReference type="EMBL" id="JAVDPW010000012">
    <property type="protein sequence ID" value="MDR6293531.1"/>
    <property type="molecule type" value="Genomic_DNA"/>
</dbReference>
<evidence type="ECO:0000259" key="5">
    <source>
        <dbReference type="PROSITE" id="PS50931"/>
    </source>
</evidence>
<proteinExistence type="inferred from homology"/>
<dbReference type="SUPFAM" id="SSF46785">
    <property type="entry name" value="Winged helix' DNA-binding domain"/>
    <property type="match status" value="1"/>
</dbReference>
<dbReference type="PANTHER" id="PTHR30346:SF28">
    <property type="entry name" value="HTH-TYPE TRANSCRIPTIONAL REGULATOR CYNR"/>
    <property type="match status" value="1"/>
</dbReference>
<accession>A0ABU1JY38</accession>
<dbReference type="Proteomes" id="UP001262410">
    <property type="component" value="Unassembled WGS sequence"/>
</dbReference>
<sequence length="294" mass="32228">MNLMQLRAFHAVATQSSFTLAARTLGLTQPTLSQSVKALEERYGVLLFERSSRKVQPTEMGRRLFQLTTRLFDTEQEAATLLEGSAQLAQGLLQLGADSPYYVMPLIAEFDRRHPQVEIRLSIGNAGAVLEDLSEARLDVALLSNPPVDPRFHIVPLYRDPVRLMLPAGDALAALDAVPAAALAGRRLVMRETGSMTRRTVERGLAEAEVAPTAVFEVTGREAVQEAVGHGLGIGFISEGEIRPDPRIAIRPLGDRGWQTDEYVLCHRDRRRFPAIRAFIELAVAAAADVQVIG</sequence>
<dbReference type="PRINTS" id="PR00039">
    <property type="entry name" value="HTHLYSR"/>
</dbReference>
<keyword evidence="7" id="KW-1185">Reference proteome</keyword>
<comment type="similarity">
    <text evidence="1">Belongs to the LysR transcriptional regulatory family.</text>
</comment>
<evidence type="ECO:0000256" key="2">
    <source>
        <dbReference type="ARBA" id="ARBA00023015"/>
    </source>
</evidence>
<dbReference type="SUPFAM" id="SSF53850">
    <property type="entry name" value="Periplasmic binding protein-like II"/>
    <property type="match status" value="1"/>
</dbReference>
<dbReference type="Pfam" id="PF00126">
    <property type="entry name" value="HTH_1"/>
    <property type="match status" value="1"/>
</dbReference>
<keyword evidence="4" id="KW-0804">Transcription</keyword>
<evidence type="ECO:0000313" key="6">
    <source>
        <dbReference type="EMBL" id="MDR6293531.1"/>
    </source>
</evidence>
<comment type="caution">
    <text evidence="6">The sequence shown here is derived from an EMBL/GenBank/DDBJ whole genome shotgun (WGS) entry which is preliminary data.</text>
</comment>
<dbReference type="InterPro" id="IPR036388">
    <property type="entry name" value="WH-like_DNA-bd_sf"/>
</dbReference>
<dbReference type="RefSeq" id="WP_309800580.1">
    <property type="nucleotide sequence ID" value="NZ_JAVDPW010000012.1"/>
</dbReference>
<dbReference type="InterPro" id="IPR000847">
    <property type="entry name" value="LysR_HTH_N"/>
</dbReference>
<dbReference type="Gene3D" id="1.10.10.10">
    <property type="entry name" value="Winged helix-like DNA-binding domain superfamily/Winged helix DNA-binding domain"/>
    <property type="match status" value="1"/>
</dbReference>
<dbReference type="PROSITE" id="PS50931">
    <property type="entry name" value="HTH_LYSR"/>
    <property type="match status" value="1"/>
</dbReference>
<evidence type="ECO:0000256" key="3">
    <source>
        <dbReference type="ARBA" id="ARBA00023125"/>
    </source>
</evidence>
<evidence type="ECO:0000256" key="4">
    <source>
        <dbReference type="ARBA" id="ARBA00023163"/>
    </source>
</evidence>
<organism evidence="6 7">
    <name type="scientific">Inquilinus ginsengisoli</name>
    <dbReference type="NCBI Taxonomy" id="363840"/>
    <lineage>
        <taxon>Bacteria</taxon>
        <taxon>Pseudomonadati</taxon>
        <taxon>Pseudomonadota</taxon>
        <taxon>Alphaproteobacteria</taxon>
        <taxon>Rhodospirillales</taxon>
        <taxon>Rhodospirillaceae</taxon>
        <taxon>Inquilinus</taxon>
    </lineage>
</organism>
<name>A0ABU1JY38_9PROT</name>
<feature type="domain" description="HTH lysR-type" evidence="5">
    <location>
        <begin position="1"/>
        <end position="58"/>
    </location>
</feature>
<keyword evidence="3" id="KW-0238">DNA-binding</keyword>